<dbReference type="AlphaFoldDB" id="F2DRF6"/>
<accession>F2DRF6</accession>
<evidence type="ECO:0000313" key="2">
    <source>
        <dbReference type="EMBL" id="BAJ97677.1"/>
    </source>
</evidence>
<reference evidence="2" key="1">
    <citation type="journal article" date="2011" name="Plant Physiol.">
        <title>Comprehensive sequence analysis of 24,783 barley full-length cDNAs derived from 12 clone libraries.</title>
        <authorList>
            <person name="Matsumoto T."/>
            <person name="Tanaka T."/>
            <person name="Sakai H."/>
            <person name="Amano N."/>
            <person name="Kanamori H."/>
            <person name="Kurita K."/>
            <person name="Kikuta A."/>
            <person name="Kamiya K."/>
            <person name="Yamamoto M."/>
            <person name="Ikawa H."/>
            <person name="Fujii N."/>
            <person name="Hori K."/>
            <person name="Itoh T."/>
            <person name="Sato K."/>
        </authorList>
    </citation>
    <scope>NUCLEOTIDE SEQUENCE</scope>
    <source>
        <tissue evidence="2">Shoot and root</tissue>
    </source>
</reference>
<dbReference type="EMBL" id="AK366474">
    <property type="protein sequence ID" value="BAJ97677.1"/>
    <property type="molecule type" value="mRNA"/>
</dbReference>
<name>F2DRF6_HORVV</name>
<feature type="region of interest" description="Disordered" evidence="1">
    <location>
        <begin position="1"/>
        <end position="35"/>
    </location>
</feature>
<evidence type="ECO:0000256" key="1">
    <source>
        <dbReference type="SAM" id="MobiDB-lite"/>
    </source>
</evidence>
<dbReference type="RefSeq" id="XP_044976646.1">
    <property type="nucleotide sequence ID" value="XM_045120711.1"/>
</dbReference>
<dbReference type="GeneID" id="123444095"/>
<organism evidence="2">
    <name type="scientific">Hordeum vulgare subsp. vulgare</name>
    <name type="common">Domesticated barley</name>
    <dbReference type="NCBI Taxonomy" id="112509"/>
    <lineage>
        <taxon>Eukaryota</taxon>
        <taxon>Viridiplantae</taxon>
        <taxon>Streptophyta</taxon>
        <taxon>Embryophyta</taxon>
        <taxon>Tracheophyta</taxon>
        <taxon>Spermatophyta</taxon>
        <taxon>Magnoliopsida</taxon>
        <taxon>Liliopsida</taxon>
        <taxon>Poales</taxon>
        <taxon>Poaceae</taxon>
        <taxon>BOP clade</taxon>
        <taxon>Pooideae</taxon>
        <taxon>Triticodae</taxon>
        <taxon>Triticeae</taxon>
        <taxon>Hordeinae</taxon>
        <taxon>Hordeum</taxon>
    </lineage>
</organism>
<protein>
    <submittedName>
        <fullName evidence="2">Predicted protein</fullName>
    </submittedName>
</protein>
<feature type="compositionally biased region" description="Pro residues" evidence="1">
    <location>
        <begin position="12"/>
        <end position="22"/>
    </location>
</feature>
<proteinExistence type="evidence at transcript level"/>
<sequence>MLVNPSGQIRPSLPPTPAPNPSPTARVWGETSSPPSACLRRAPAAMADAKDAVELFPNPIASDPHPLSLHPHSSLTSLLRQVVDGEAGQGRGGR</sequence>
<dbReference type="KEGG" id="hvg:123444095"/>